<evidence type="ECO:0000313" key="1">
    <source>
        <dbReference type="EMBL" id="MPC40021.1"/>
    </source>
</evidence>
<organism evidence="1 2">
    <name type="scientific">Portunus trituberculatus</name>
    <name type="common">Swimming crab</name>
    <name type="synonym">Neptunus trituberculatus</name>
    <dbReference type="NCBI Taxonomy" id="210409"/>
    <lineage>
        <taxon>Eukaryota</taxon>
        <taxon>Metazoa</taxon>
        <taxon>Ecdysozoa</taxon>
        <taxon>Arthropoda</taxon>
        <taxon>Crustacea</taxon>
        <taxon>Multicrustacea</taxon>
        <taxon>Malacostraca</taxon>
        <taxon>Eumalacostraca</taxon>
        <taxon>Eucarida</taxon>
        <taxon>Decapoda</taxon>
        <taxon>Pleocyemata</taxon>
        <taxon>Brachyura</taxon>
        <taxon>Eubrachyura</taxon>
        <taxon>Portunoidea</taxon>
        <taxon>Portunidae</taxon>
        <taxon>Portuninae</taxon>
        <taxon>Portunus</taxon>
    </lineage>
</organism>
<reference evidence="1 2" key="1">
    <citation type="submission" date="2019-05" db="EMBL/GenBank/DDBJ databases">
        <title>Another draft genome of Portunus trituberculatus and its Hox gene families provides insights of decapod evolution.</title>
        <authorList>
            <person name="Jeong J.-H."/>
            <person name="Song I."/>
            <person name="Kim S."/>
            <person name="Choi T."/>
            <person name="Kim D."/>
            <person name="Ryu S."/>
            <person name="Kim W."/>
        </authorList>
    </citation>
    <scope>NUCLEOTIDE SEQUENCE [LARGE SCALE GENOMIC DNA]</scope>
    <source>
        <tissue evidence="1">Muscle</tissue>
    </source>
</reference>
<comment type="caution">
    <text evidence="1">The sequence shown here is derived from an EMBL/GenBank/DDBJ whole genome shotgun (WGS) entry which is preliminary data.</text>
</comment>
<sequence>MGISNQLCPPCVIIFTKSFPLLGYFSSQFPTSPRSPSSLYLRHSRSSDMVMANTDTISAANFFRLTSLIFSWIS</sequence>
<evidence type="ECO:0000313" key="2">
    <source>
        <dbReference type="Proteomes" id="UP000324222"/>
    </source>
</evidence>
<proteinExistence type="predicted"/>
<dbReference type="EMBL" id="VSRR010004549">
    <property type="protein sequence ID" value="MPC40021.1"/>
    <property type="molecule type" value="Genomic_DNA"/>
</dbReference>
<name>A0A5B7EZ09_PORTR</name>
<accession>A0A5B7EZ09</accession>
<dbReference type="Proteomes" id="UP000324222">
    <property type="component" value="Unassembled WGS sequence"/>
</dbReference>
<protein>
    <submittedName>
        <fullName evidence="1">Uncharacterized protein</fullName>
    </submittedName>
</protein>
<keyword evidence="2" id="KW-1185">Reference proteome</keyword>
<dbReference type="AlphaFoldDB" id="A0A5B7EZ09"/>
<gene>
    <name evidence="1" type="ORF">E2C01_033576</name>
</gene>